<evidence type="ECO:0008006" key="3">
    <source>
        <dbReference type="Google" id="ProtNLM"/>
    </source>
</evidence>
<keyword evidence="2" id="KW-1185">Reference proteome</keyword>
<sequence>MSFADRTLLVLALLAIVLAAAAWWGVAQAARRRRWPRQIDPRLLPRTANQGGEAIVLFSSPLCLPCREWEELLGRSATPWVKVDVRERPELFRRYAIAVTPTVLRVDGRDGRVLAAVVGAGPDEQKAEALVGPPASPAARAANKVCSA</sequence>
<evidence type="ECO:0000313" key="2">
    <source>
        <dbReference type="Proteomes" id="UP000222056"/>
    </source>
</evidence>
<gene>
    <name evidence="1" type="ORF">SAMN02745716_0599</name>
</gene>
<dbReference type="Proteomes" id="UP000222056">
    <property type="component" value="Unassembled WGS sequence"/>
</dbReference>
<dbReference type="InterPro" id="IPR036249">
    <property type="entry name" value="Thioredoxin-like_sf"/>
</dbReference>
<dbReference type="CDD" id="cd02947">
    <property type="entry name" value="TRX_family"/>
    <property type="match status" value="1"/>
</dbReference>
<name>A0A1H6FJ96_THEAL</name>
<proteinExistence type="predicted"/>
<dbReference type="STRING" id="29539.SAMN02745716_0599"/>
<reference evidence="2" key="1">
    <citation type="submission" date="2016-10" db="EMBL/GenBank/DDBJ databases">
        <authorList>
            <person name="Varghese N."/>
            <person name="Submissions S."/>
        </authorList>
    </citation>
    <scope>NUCLEOTIDE SEQUENCE [LARGE SCALE GENOMIC DNA]</scope>
    <source>
        <strain evidence="2">ATCC 35263</strain>
    </source>
</reference>
<dbReference type="SUPFAM" id="SSF52833">
    <property type="entry name" value="Thioredoxin-like"/>
    <property type="match status" value="1"/>
</dbReference>
<evidence type="ECO:0000313" key="1">
    <source>
        <dbReference type="EMBL" id="SEH10921.1"/>
    </source>
</evidence>
<protein>
    <recommendedName>
        <fullName evidence="3">Thioredoxin</fullName>
    </recommendedName>
</protein>
<dbReference type="AlphaFoldDB" id="A0A1H6FJ96"/>
<accession>A0A1H6FJ96</accession>
<dbReference type="EMBL" id="FNWJ01000001">
    <property type="protein sequence ID" value="SEH10921.1"/>
    <property type="molecule type" value="Genomic_DNA"/>
</dbReference>
<dbReference type="Gene3D" id="3.40.30.10">
    <property type="entry name" value="Glutaredoxin"/>
    <property type="match status" value="1"/>
</dbReference>
<organism evidence="1 2">
    <name type="scientific">Thermoleophilum album</name>
    <dbReference type="NCBI Taxonomy" id="29539"/>
    <lineage>
        <taxon>Bacteria</taxon>
        <taxon>Bacillati</taxon>
        <taxon>Actinomycetota</taxon>
        <taxon>Thermoleophilia</taxon>
        <taxon>Thermoleophilales</taxon>
        <taxon>Thermoleophilaceae</taxon>
        <taxon>Thermoleophilum</taxon>
    </lineage>
</organism>